<dbReference type="InterPro" id="IPR012902">
    <property type="entry name" value="N_methyl_site"/>
</dbReference>
<evidence type="ECO:0000259" key="12">
    <source>
        <dbReference type="Pfam" id="PF12019"/>
    </source>
</evidence>
<evidence type="ECO:0000256" key="9">
    <source>
        <dbReference type="ARBA" id="ARBA00025772"/>
    </source>
</evidence>
<feature type="domain" description="General secretion pathway GspH" evidence="12">
    <location>
        <begin position="45"/>
        <end position="160"/>
    </location>
</feature>
<evidence type="ECO:0000256" key="6">
    <source>
        <dbReference type="ARBA" id="ARBA00022692"/>
    </source>
</evidence>
<evidence type="ECO:0000313" key="13">
    <source>
        <dbReference type="EMBL" id="NID15467.1"/>
    </source>
</evidence>
<evidence type="ECO:0000256" key="5">
    <source>
        <dbReference type="ARBA" id="ARBA00022519"/>
    </source>
</evidence>
<evidence type="ECO:0000256" key="8">
    <source>
        <dbReference type="ARBA" id="ARBA00023136"/>
    </source>
</evidence>
<keyword evidence="4" id="KW-0488">Methylation</keyword>
<dbReference type="InterPro" id="IPR022346">
    <property type="entry name" value="T2SS_GspH"/>
</dbReference>
<accession>A0A7X5TQF7</accession>
<gene>
    <name evidence="13" type="ORF">HBF32_08345</name>
</gene>
<organism evidence="13 14">
    <name type="scientific">Luteibacter yeojuensis</name>
    <dbReference type="NCBI Taxonomy" id="345309"/>
    <lineage>
        <taxon>Bacteria</taxon>
        <taxon>Pseudomonadati</taxon>
        <taxon>Pseudomonadota</taxon>
        <taxon>Gammaproteobacteria</taxon>
        <taxon>Lysobacterales</taxon>
        <taxon>Rhodanobacteraceae</taxon>
        <taxon>Luteibacter</taxon>
    </lineage>
</organism>
<dbReference type="Gene3D" id="3.55.40.10">
    <property type="entry name" value="minor pseudopilin epsh domain"/>
    <property type="match status" value="1"/>
</dbReference>
<evidence type="ECO:0000313" key="14">
    <source>
        <dbReference type="Proteomes" id="UP000518878"/>
    </source>
</evidence>
<evidence type="ECO:0000256" key="7">
    <source>
        <dbReference type="ARBA" id="ARBA00022989"/>
    </source>
</evidence>
<name>A0A7X5TQF7_9GAMM</name>
<evidence type="ECO:0000256" key="11">
    <source>
        <dbReference type="SAM" id="Phobius"/>
    </source>
</evidence>
<keyword evidence="6 11" id="KW-0812">Transmembrane</keyword>
<keyword evidence="3" id="KW-1003">Cell membrane</keyword>
<comment type="caution">
    <text evidence="13">The sequence shown here is derived from an EMBL/GenBank/DDBJ whole genome shotgun (WGS) entry which is preliminary data.</text>
</comment>
<dbReference type="Pfam" id="PF12019">
    <property type="entry name" value="GspH"/>
    <property type="match status" value="1"/>
</dbReference>
<proteinExistence type="inferred from homology"/>
<dbReference type="Proteomes" id="UP000518878">
    <property type="component" value="Unassembled WGS sequence"/>
</dbReference>
<protein>
    <recommendedName>
        <fullName evidence="2">Type II secretion system protein H</fullName>
    </recommendedName>
    <alternativeName>
        <fullName evidence="10">General secretion pathway protein H</fullName>
    </alternativeName>
</protein>
<reference evidence="13 14" key="1">
    <citation type="journal article" date="2006" name="Int. J. Syst. Evol. Microbiol.">
        <title>Dyella yeojuensis sp. nov., isolated from greenhouse soil in Korea.</title>
        <authorList>
            <person name="Kim B.Y."/>
            <person name="Weon H.Y."/>
            <person name="Lee K.H."/>
            <person name="Seok S.J."/>
            <person name="Kwon S.W."/>
            <person name="Go S.J."/>
            <person name="Stackebrandt E."/>
        </authorList>
    </citation>
    <scope>NUCLEOTIDE SEQUENCE [LARGE SCALE GENOMIC DNA]</scope>
    <source>
        <strain evidence="13 14">DSM 17673</strain>
    </source>
</reference>
<evidence type="ECO:0000256" key="4">
    <source>
        <dbReference type="ARBA" id="ARBA00022481"/>
    </source>
</evidence>
<evidence type="ECO:0000256" key="10">
    <source>
        <dbReference type="ARBA" id="ARBA00030775"/>
    </source>
</evidence>
<keyword evidence="14" id="KW-1185">Reference proteome</keyword>
<dbReference type="Pfam" id="PF07963">
    <property type="entry name" value="N_methyl"/>
    <property type="match status" value="1"/>
</dbReference>
<dbReference type="NCBIfam" id="TIGR02532">
    <property type="entry name" value="IV_pilin_GFxxxE"/>
    <property type="match status" value="1"/>
</dbReference>
<dbReference type="GO" id="GO:0015628">
    <property type="term" value="P:protein secretion by the type II secretion system"/>
    <property type="evidence" value="ECO:0007669"/>
    <property type="project" value="InterPro"/>
</dbReference>
<feature type="transmembrane region" description="Helical" evidence="11">
    <location>
        <begin position="12"/>
        <end position="32"/>
    </location>
</feature>
<comment type="subcellular location">
    <subcellularLocation>
        <location evidence="1">Cell inner membrane</location>
        <topology evidence="1">Single-pass membrane protein</topology>
    </subcellularLocation>
</comment>
<evidence type="ECO:0000256" key="3">
    <source>
        <dbReference type="ARBA" id="ARBA00022475"/>
    </source>
</evidence>
<dbReference type="EMBL" id="JAAQTL010000001">
    <property type="protein sequence ID" value="NID15467.1"/>
    <property type="molecule type" value="Genomic_DNA"/>
</dbReference>
<evidence type="ECO:0000256" key="1">
    <source>
        <dbReference type="ARBA" id="ARBA00004377"/>
    </source>
</evidence>
<dbReference type="InterPro" id="IPR045584">
    <property type="entry name" value="Pilin-like"/>
</dbReference>
<dbReference type="RefSeq" id="WP_166700476.1">
    <property type="nucleotide sequence ID" value="NZ_JAAQTL010000001.1"/>
</dbReference>
<keyword evidence="5" id="KW-0997">Cell inner membrane</keyword>
<sequence length="200" mass="21212">MTLPKNKGFTILELIVTVTVLAVLMAIAVPTFRGTMRRAHLSDSVNTLVGDLQFARSEAAMRHKFVSVCRSLDGKACATDDSNYDVGYIVYAYDASADGANQTYDASDSTHELLRTTPITTDVSIQATDGDVLTFGQTGLPAANGTRTAMEFVFCSRQAGKTKDPGENNSESPGSRVMLGVSGSLINTKLASSASCLPTE</sequence>
<dbReference type="SUPFAM" id="SSF54523">
    <property type="entry name" value="Pili subunits"/>
    <property type="match status" value="1"/>
</dbReference>
<keyword evidence="7 11" id="KW-1133">Transmembrane helix</keyword>
<dbReference type="GO" id="GO:0005886">
    <property type="term" value="C:plasma membrane"/>
    <property type="evidence" value="ECO:0007669"/>
    <property type="project" value="UniProtKB-SubCell"/>
</dbReference>
<keyword evidence="8 11" id="KW-0472">Membrane</keyword>
<comment type="similarity">
    <text evidence="9">Belongs to the GSP H family.</text>
</comment>
<dbReference type="AlphaFoldDB" id="A0A7X5TQF7"/>
<evidence type="ECO:0000256" key="2">
    <source>
        <dbReference type="ARBA" id="ARBA00021549"/>
    </source>
</evidence>
<dbReference type="GO" id="GO:0015627">
    <property type="term" value="C:type II protein secretion system complex"/>
    <property type="evidence" value="ECO:0007669"/>
    <property type="project" value="InterPro"/>
</dbReference>